<feature type="binding site" evidence="4">
    <location>
        <position position="67"/>
    </location>
    <ligand>
        <name>S-adenosyl-L-methionine</name>
        <dbReference type="ChEBI" id="CHEBI:59789"/>
    </ligand>
</feature>
<feature type="binding site" evidence="4">
    <location>
        <position position="158"/>
    </location>
    <ligand>
        <name>Mg(2+)</name>
        <dbReference type="ChEBI" id="CHEBI:18420"/>
    </ligand>
</feature>
<dbReference type="InterPro" id="IPR050362">
    <property type="entry name" value="Cation-dep_OMT"/>
</dbReference>
<proteinExistence type="inferred from homology"/>
<feature type="binding site" evidence="4">
    <location>
        <position position="37"/>
    </location>
    <ligand>
        <name>S-adenosyl-L-methionine</name>
        <dbReference type="ChEBI" id="CHEBI:59789"/>
    </ligand>
</feature>
<keyword evidence="6" id="KW-1185">Reference proteome</keyword>
<dbReference type="GO" id="GO:0008757">
    <property type="term" value="F:S-adenosylmethionine-dependent methyltransferase activity"/>
    <property type="evidence" value="ECO:0007669"/>
    <property type="project" value="TreeGrafter"/>
</dbReference>
<evidence type="ECO:0000313" key="5">
    <source>
        <dbReference type="EMBL" id="SFE27844.1"/>
    </source>
</evidence>
<dbReference type="PANTHER" id="PTHR10509:SF14">
    <property type="entry name" value="CAFFEOYL-COA O-METHYLTRANSFERASE 3-RELATED"/>
    <property type="match status" value="1"/>
</dbReference>
<dbReference type="EC" id="2.1.1.-" evidence="4"/>
<dbReference type="GO" id="GO:0016300">
    <property type="term" value="F:tRNA (uridine) methyltransferase activity"/>
    <property type="evidence" value="ECO:0007669"/>
    <property type="project" value="UniProtKB-UniRule"/>
</dbReference>
<sequence>MYNQEELKKYLQYMNQESNPLFLAMEAYAAENKIPIMEKEALDVMLQLLQLHNSKRILEIGTAIGYSALKMASALPDAHVVSLERDAARYEKAQEFRHQTSLSNQTTFYLTDALENELMFENNQEFDVLFIDAAKGKNKEFLTKYLPLLTENALVITDNVFFKGMVAGGVEIPKRFLPMVRKLRDYNEWLRNHEEFQTRFLAVGDGIAVSKKI</sequence>
<name>A0A1I1Z7K9_9BACI</name>
<gene>
    <name evidence="4" type="primary">trmR</name>
    <name evidence="5" type="ORF">SAMN05192532_10191</name>
</gene>
<dbReference type="InterPro" id="IPR002935">
    <property type="entry name" value="SAM_O-MeTrfase"/>
</dbReference>
<protein>
    <recommendedName>
        <fullName evidence="4">tRNA 5-hydroxyuridine methyltransferase</fullName>
        <ecNumber evidence="4">2.1.1.-</ecNumber>
    </recommendedName>
    <alternativeName>
        <fullName evidence="4">ho5U methyltransferase</fullName>
    </alternativeName>
</protein>
<evidence type="ECO:0000256" key="2">
    <source>
        <dbReference type="ARBA" id="ARBA00022679"/>
    </source>
</evidence>
<organism evidence="5 6">
    <name type="scientific">Alteribacillus iranensis</name>
    <dbReference type="NCBI Taxonomy" id="930128"/>
    <lineage>
        <taxon>Bacteria</taxon>
        <taxon>Bacillati</taxon>
        <taxon>Bacillota</taxon>
        <taxon>Bacilli</taxon>
        <taxon>Bacillales</taxon>
        <taxon>Bacillaceae</taxon>
        <taxon>Alteribacillus</taxon>
    </lineage>
</organism>
<keyword evidence="4" id="KW-0460">Magnesium</keyword>
<feature type="binding site" evidence="4">
    <location>
        <position position="132"/>
    </location>
    <ligand>
        <name>Mg(2+)</name>
        <dbReference type="ChEBI" id="CHEBI:18420"/>
    </ligand>
</feature>
<dbReference type="STRING" id="930128.SAMN05192532_10191"/>
<keyword evidence="4" id="KW-0479">Metal-binding</keyword>
<dbReference type="RefSeq" id="WP_091656047.1">
    <property type="nucleotide sequence ID" value="NZ_FONT01000001.1"/>
</dbReference>
<dbReference type="AlphaFoldDB" id="A0A1I1Z7K9"/>
<dbReference type="SUPFAM" id="SSF53335">
    <property type="entry name" value="S-adenosyl-L-methionine-dependent methyltransferases"/>
    <property type="match status" value="1"/>
</dbReference>
<feature type="binding site" evidence="4">
    <location>
        <position position="132"/>
    </location>
    <ligand>
        <name>S-adenosyl-L-methionine</name>
        <dbReference type="ChEBI" id="CHEBI:59789"/>
    </ligand>
</feature>
<keyword evidence="4" id="KW-0819">tRNA processing</keyword>
<dbReference type="GO" id="GO:0008171">
    <property type="term" value="F:O-methyltransferase activity"/>
    <property type="evidence" value="ECO:0007669"/>
    <property type="project" value="InterPro"/>
</dbReference>
<evidence type="ECO:0000313" key="6">
    <source>
        <dbReference type="Proteomes" id="UP000199516"/>
    </source>
</evidence>
<evidence type="ECO:0000256" key="1">
    <source>
        <dbReference type="ARBA" id="ARBA00022603"/>
    </source>
</evidence>
<comment type="subunit">
    <text evidence="4">Homodimer.</text>
</comment>
<dbReference type="InterPro" id="IPR043675">
    <property type="entry name" value="TrmR_methyltr"/>
</dbReference>
<dbReference type="OrthoDB" id="9799672at2"/>
<comment type="similarity">
    <text evidence="4">Belongs to the class I-like SAM-binding methyltransferase superfamily. Cation-dependent O-methyltransferase family.</text>
</comment>
<dbReference type="Gene3D" id="3.40.50.150">
    <property type="entry name" value="Vaccinia Virus protein VP39"/>
    <property type="match status" value="1"/>
</dbReference>
<dbReference type="GO" id="GO:0030488">
    <property type="term" value="P:tRNA methylation"/>
    <property type="evidence" value="ECO:0007669"/>
    <property type="project" value="UniProtKB-UniRule"/>
</dbReference>
<dbReference type="Pfam" id="PF01596">
    <property type="entry name" value="Methyltransf_3"/>
    <property type="match status" value="1"/>
</dbReference>
<accession>A0A1I1Z7K9</accession>
<feature type="binding site" evidence="4">
    <location>
        <position position="84"/>
    </location>
    <ligand>
        <name>S-adenosyl-L-methionine</name>
        <dbReference type="ChEBI" id="CHEBI:59789"/>
    </ligand>
</feature>
<feature type="binding site" evidence="4">
    <location>
        <begin position="112"/>
        <end position="113"/>
    </location>
    <ligand>
        <name>S-adenosyl-L-methionine</name>
        <dbReference type="ChEBI" id="CHEBI:59789"/>
    </ligand>
</feature>
<dbReference type="PANTHER" id="PTHR10509">
    <property type="entry name" value="O-METHYLTRANSFERASE-RELATED"/>
    <property type="match status" value="1"/>
</dbReference>
<evidence type="ECO:0000256" key="3">
    <source>
        <dbReference type="ARBA" id="ARBA00022691"/>
    </source>
</evidence>
<keyword evidence="1 4" id="KW-0489">Methyltransferase</keyword>
<dbReference type="PROSITE" id="PS51682">
    <property type="entry name" value="SAM_OMT_I"/>
    <property type="match status" value="1"/>
</dbReference>
<dbReference type="InterPro" id="IPR029063">
    <property type="entry name" value="SAM-dependent_MTases_sf"/>
</dbReference>
<keyword evidence="2 4" id="KW-0808">Transferase</keyword>
<comment type="catalytic activity">
    <reaction evidence="4">
        <text>5-hydroxyuridine(34) in tRNA + S-adenosyl-L-methionine = 5-methoxyuridine(34) in tRNA + S-adenosyl-L-homocysteine + H(+)</text>
        <dbReference type="Rhea" id="RHEA:60524"/>
        <dbReference type="Rhea" id="RHEA-COMP:13381"/>
        <dbReference type="Rhea" id="RHEA-COMP:15591"/>
        <dbReference type="ChEBI" id="CHEBI:15378"/>
        <dbReference type="ChEBI" id="CHEBI:57856"/>
        <dbReference type="ChEBI" id="CHEBI:59789"/>
        <dbReference type="ChEBI" id="CHEBI:136877"/>
        <dbReference type="ChEBI" id="CHEBI:143860"/>
    </reaction>
</comment>
<evidence type="ECO:0000256" key="4">
    <source>
        <dbReference type="HAMAP-Rule" id="MF_02217"/>
    </source>
</evidence>
<dbReference type="EMBL" id="FONT01000001">
    <property type="protein sequence ID" value="SFE27844.1"/>
    <property type="molecule type" value="Genomic_DNA"/>
</dbReference>
<keyword evidence="3 4" id="KW-0949">S-adenosyl-L-methionine</keyword>
<comment type="function">
    <text evidence="4">Catalyzes the methylation of 5-hydroxyuridine (ho5U) to form 5-methoxyuridine (mo5U) at position 34 in tRNAs.</text>
</comment>
<feature type="binding site" evidence="4">
    <location>
        <position position="159"/>
    </location>
    <ligand>
        <name>Mg(2+)</name>
        <dbReference type="ChEBI" id="CHEBI:18420"/>
    </ligand>
</feature>
<dbReference type="HAMAP" id="MF_02217">
    <property type="entry name" value="TrmR_methyltr"/>
    <property type="match status" value="1"/>
</dbReference>
<dbReference type="CDD" id="cd02440">
    <property type="entry name" value="AdoMet_MTases"/>
    <property type="match status" value="1"/>
</dbReference>
<dbReference type="Proteomes" id="UP000199516">
    <property type="component" value="Unassembled WGS sequence"/>
</dbReference>
<dbReference type="GO" id="GO:0000287">
    <property type="term" value="F:magnesium ion binding"/>
    <property type="evidence" value="ECO:0007669"/>
    <property type="project" value="UniProtKB-UniRule"/>
</dbReference>
<reference evidence="5 6" key="1">
    <citation type="submission" date="2016-10" db="EMBL/GenBank/DDBJ databases">
        <authorList>
            <person name="de Groot N.N."/>
        </authorList>
    </citation>
    <scope>NUCLEOTIDE SEQUENCE [LARGE SCALE GENOMIC DNA]</scope>
    <source>
        <strain evidence="5 6">DSM 23995</strain>
    </source>
</reference>